<dbReference type="AlphaFoldDB" id="A0A839K0I6"/>
<keyword evidence="3" id="KW-1185">Reference proteome</keyword>
<reference evidence="2 3" key="1">
    <citation type="submission" date="2020-07" db="EMBL/GenBank/DDBJ databases">
        <title>Characterization and genome sequencing of isolate MD1, a novel member within the family Lachnospiraceae.</title>
        <authorList>
            <person name="Rettenmaier R."/>
            <person name="Di Bello L."/>
            <person name="Zinser C."/>
            <person name="Scheitz K."/>
            <person name="Liebl W."/>
            <person name="Zverlov V."/>
        </authorList>
    </citation>
    <scope>NUCLEOTIDE SEQUENCE [LARGE SCALE GENOMIC DNA]</scope>
    <source>
        <strain evidence="2 3">MD1</strain>
    </source>
</reference>
<protein>
    <submittedName>
        <fullName evidence="2">Uncharacterized protein</fullName>
    </submittedName>
</protein>
<dbReference type="Proteomes" id="UP000574276">
    <property type="component" value="Unassembled WGS sequence"/>
</dbReference>
<sequence>MASETVQAVRQAELKAAQTEKEAVQKKEKILSEAQQNAKELISSMTKDALEKAEKELAATNQQGEKLIEAAIAKAQNEVIIMKEMVKSKEDAAKRLVLSCVIYDK</sequence>
<gene>
    <name evidence="2" type="ORF">H0486_09795</name>
</gene>
<name>A0A839K0I6_9FIRM</name>
<dbReference type="EMBL" id="JACEGA010000001">
    <property type="protein sequence ID" value="MBB2183170.1"/>
    <property type="molecule type" value="Genomic_DNA"/>
</dbReference>
<evidence type="ECO:0000313" key="2">
    <source>
        <dbReference type="EMBL" id="MBB2183170.1"/>
    </source>
</evidence>
<keyword evidence="1" id="KW-0175">Coiled coil</keyword>
<organism evidence="2 3">
    <name type="scientific">Variimorphobacter saccharofermentans</name>
    <dbReference type="NCBI Taxonomy" id="2755051"/>
    <lineage>
        <taxon>Bacteria</taxon>
        <taxon>Bacillati</taxon>
        <taxon>Bacillota</taxon>
        <taxon>Clostridia</taxon>
        <taxon>Lachnospirales</taxon>
        <taxon>Lachnospiraceae</taxon>
        <taxon>Variimorphobacter</taxon>
    </lineage>
</organism>
<comment type="caution">
    <text evidence="2">The sequence shown here is derived from an EMBL/GenBank/DDBJ whole genome shotgun (WGS) entry which is preliminary data.</text>
</comment>
<evidence type="ECO:0000256" key="1">
    <source>
        <dbReference type="SAM" id="Coils"/>
    </source>
</evidence>
<proteinExistence type="predicted"/>
<accession>A0A839K0I6</accession>
<feature type="coiled-coil region" evidence="1">
    <location>
        <begin position="2"/>
        <end position="70"/>
    </location>
</feature>
<evidence type="ECO:0000313" key="3">
    <source>
        <dbReference type="Proteomes" id="UP000574276"/>
    </source>
</evidence>
<dbReference type="RefSeq" id="WP_228352849.1">
    <property type="nucleotide sequence ID" value="NZ_JACEGA010000001.1"/>
</dbReference>